<proteinExistence type="predicted"/>
<gene>
    <name evidence="1" type="ORF">LTRI10_LOCUS18622</name>
</gene>
<name>A0AAV2DTQ4_9ROSI</name>
<dbReference type="EMBL" id="OZ034816">
    <property type="protein sequence ID" value="CAL1376929.1"/>
    <property type="molecule type" value="Genomic_DNA"/>
</dbReference>
<sequence length="168" mass="18342">MIMRDTGTVPPTFSFPPLANTILTGKGAMVMAMTQVATSATDEQAASSYASALQEGSKTDVTTLWHGHQSNSRPHTRNTRRGVISGGVRWAQIEVVPALAKVRGSFTGIESILYHIQTEDPCPMETNWRNGNLGARAGLLPANKEDDYLRALTDGPWTIFDHYLVVQQ</sequence>
<dbReference type="AlphaFoldDB" id="A0AAV2DTQ4"/>
<accession>A0AAV2DTQ4</accession>
<dbReference type="Proteomes" id="UP001497516">
    <property type="component" value="Chromosome 3"/>
</dbReference>
<evidence type="ECO:0000313" key="1">
    <source>
        <dbReference type="EMBL" id="CAL1376929.1"/>
    </source>
</evidence>
<keyword evidence="2" id="KW-1185">Reference proteome</keyword>
<reference evidence="1 2" key="1">
    <citation type="submission" date="2024-04" db="EMBL/GenBank/DDBJ databases">
        <authorList>
            <person name="Fracassetti M."/>
        </authorList>
    </citation>
    <scope>NUCLEOTIDE SEQUENCE [LARGE SCALE GENOMIC DNA]</scope>
</reference>
<protein>
    <submittedName>
        <fullName evidence="1">Uncharacterized protein</fullName>
    </submittedName>
</protein>
<organism evidence="1 2">
    <name type="scientific">Linum trigynum</name>
    <dbReference type="NCBI Taxonomy" id="586398"/>
    <lineage>
        <taxon>Eukaryota</taxon>
        <taxon>Viridiplantae</taxon>
        <taxon>Streptophyta</taxon>
        <taxon>Embryophyta</taxon>
        <taxon>Tracheophyta</taxon>
        <taxon>Spermatophyta</taxon>
        <taxon>Magnoliopsida</taxon>
        <taxon>eudicotyledons</taxon>
        <taxon>Gunneridae</taxon>
        <taxon>Pentapetalae</taxon>
        <taxon>rosids</taxon>
        <taxon>fabids</taxon>
        <taxon>Malpighiales</taxon>
        <taxon>Linaceae</taxon>
        <taxon>Linum</taxon>
    </lineage>
</organism>
<evidence type="ECO:0000313" key="2">
    <source>
        <dbReference type="Proteomes" id="UP001497516"/>
    </source>
</evidence>